<organism evidence="2 3">
    <name type="scientific">Chionoecetes opilio</name>
    <name type="common">Atlantic snow crab</name>
    <name type="synonym">Cancer opilio</name>
    <dbReference type="NCBI Taxonomy" id="41210"/>
    <lineage>
        <taxon>Eukaryota</taxon>
        <taxon>Metazoa</taxon>
        <taxon>Ecdysozoa</taxon>
        <taxon>Arthropoda</taxon>
        <taxon>Crustacea</taxon>
        <taxon>Multicrustacea</taxon>
        <taxon>Malacostraca</taxon>
        <taxon>Eumalacostraca</taxon>
        <taxon>Eucarida</taxon>
        <taxon>Decapoda</taxon>
        <taxon>Pleocyemata</taxon>
        <taxon>Brachyura</taxon>
        <taxon>Eubrachyura</taxon>
        <taxon>Majoidea</taxon>
        <taxon>Majidae</taxon>
        <taxon>Chionoecetes</taxon>
    </lineage>
</organism>
<sequence>MELCLAEFAKWTDSLADPAFNSEKVLIDLFLRYNTAMPSSAAVERLILYCSPLARTSTGPRGAPCLMKTSTCYFYEGEHAAEPDSADSEAPLTCLPDKERTCSSQFLDPVLMSRANPARLPPFLRQEPYTTGEVRYSLSDVEWTLPACSPGHRGEWTEQEDQRKRQEGTRTLKAIVWHMRNATVQCFGASGRPLMGRARGAAPRARGGRAPRQDGVGRPALLGGVLQPEGHSDPRVLRTDCTSLLAPEFQLSPGRTPGAGEIRPVSATAKSDLFSMLYDTGYVATTADSWTVHNRAFIGMTVATDRPDLRATGTLACKEIKEKQTIMWSGARAIFDVHH</sequence>
<protein>
    <submittedName>
        <fullName evidence="2">Uncharacterized protein</fullName>
    </submittedName>
</protein>
<reference evidence="2" key="1">
    <citation type="submission" date="2020-07" db="EMBL/GenBank/DDBJ databases">
        <title>The High-quality genome of the commercially important snow crab, Chionoecetes opilio.</title>
        <authorList>
            <person name="Jeong J.-H."/>
            <person name="Ryu S."/>
        </authorList>
    </citation>
    <scope>NUCLEOTIDE SEQUENCE</scope>
    <source>
        <strain evidence="2">MADBK_172401_WGS</strain>
        <tissue evidence="2">Digestive gland</tissue>
    </source>
</reference>
<dbReference type="EMBL" id="JACEEZ010001830">
    <property type="protein sequence ID" value="KAG0728803.1"/>
    <property type="molecule type" value="Genomic_DNA"/>
</dbReference>
<dbReference type="Proteomes" id="UP000770661">
    <property type="component" value="Unassembled WGS sequence"/>
</dbReference>
<gene>
    <name evidence="2" type="ORF">GWK47_031719</name>
</gene>
<dbReference type="OrthoDB" id="6382074at2759"/>
<feature type="region of interest" description="Disordered" evidence="1">
    <location>
        <begin position="195"/>
        <end position="219"/>
    </location>
</feature>
<evidence type="ECO:0000313" key="3">
    <source>
        <dbReference type="Proteomes" id="UP000770661"/>
    </source>
</evidence>
<accession>A0A8J4YKW8</accession>
<name>A0A8J4YKW8_CHIOP</name>
<proteinExistence type="predicted"/>
<feature type="compositionally biased region" description="Low complexity" evidence="1">
    <location>
        <begin position="195"/>
        <end position="210"/>
    </location>
</feature>
<evidence type="ECO:0000256" key="1">
    <source>
        <dbReference type="SAM" id="MobiDB-lite"/>
    </source>
</evidence>
<comment type="caution">
    <text evidence="2">The sequence shown here is derived from an EMBL/GenBank/DDBJ whole genome shotgun (WGS) entry which is preliminary data.</text>
</comment>
<dbReference type="AlphaFoldDB" id="A0A8J4YKW8"/>
<keyword evidence="3" id="KW-1185">Reference proteome</keyword>
<evidence type="ECO:0000313" key="2">
    <source>
        <dbReference type="EMBL" id="KAG0728803.1"/>
    </source>
</evidence>